<protein>
    <recommendedName>
        <fullName evidence="10">Probable nicotinate-nucleotide adenylyltransferase</fullName>
        <ecNumber evidence="10">2.7.7.18</ecNumber>
    </recommendedName>
    <alternativeName>
        <fullName evidence="10">Deamido-NAD(+) diphosphorylase</fullName>
    </alternativeName>
    <alternativeName>
        <fullName evidence="10">Deamido-NAD(+) pyrophosphorylase</fullName>
    </alternativeName>
    <alternativeName>
        <fullName evidence="10">Nicotinate mononucleotide adenylyltransferase</fullName>
        <shortName evidence="10">NaMN adenylyltransferase</shortName>
    </alternativeName>
</protein>
<dbReference type="AlphaFoldDB" id="D0WFK1"/>
<evidence type="ECO:0000259" key="11">
    <source>
        <dbReference type="Pfam" id="PF01467"/>
    </source>
</evidence>
<dbReference type="CDD" id="cd02165">
    <property type="entry name" value="NMNAT"/>
    <property type="match status" value="1"/>
</dbReference>
<comment type="caution">
    <text evidence="12">The sequence shown here is derived from an EMBL/GenBank/DDBJ whole genome shotgun (WGS) entry which is preliminary data.</text>
</comment>
<evidence type="ECO:0000256" key="4">
    <source>
        <dbReference type="ARBA" id="ARBA00022679"/>
    </source>
</evidence>
<dbReference type="eggNOG" id="COG1057">
    <property type="taxonomic scope" value="Bacteria"/>
</dbReference>
<dbReference type="PANTHER" id="PTHR39321:SF3">
    <property type="entry name" value="PHOSPHOPANTETHEINE ADENYLYLTRANSFERASE"/>
    <property type="match status" value="1"/>
</dbReference>
<keyword evidence="7 10" id="KW-0067">ATP-binding</keyword>
<evidence type="ECO:0000313" key="13">
    <source>
        <dbReference type="Proteomes" id="UP000006001"/>
    </source>
</evidence>
<dbReference type="InterPro" id="IPR014729">
    <property type="entry name" value="Rossmann-like_a/b/a_fold"/>
</dbReference>
<dbReference type="Proteomes" id="UP000006001">
    <property type="component" value="Unassembled WGS sequence"/>
</dbReference>
<dbReference type="HOGENOM" id="CLU_069765_1_1_11"/>
<feature type="domain" description="Cytidyltransferase-like" evidence="11">
    <location>
        <begin position="39"/>
        <end position="206"/>
    </location>
</feature>
<dbReference type="UniPathway" id="UPA00253">
    <property type="reaction ID" value="UER00332"/>
</dbReference>
<dbReference type="EC" id="2.7.7.18" evidence="10"/>
<evidence type="ECO:0000256" key="2">
    <source>
        <dbReference type="ARBA" id="ARBA00005019"/>
    </source>
</evidence>
<organism evidence="12 13">
    <name type="scientific">Slackia exigua (strain ATCC 700122 / DSM 15923 / CIP 105133 / JCM 11022 / KCTC 5966 / S-7)</name>
    <dbReference type="NCBI Taxonomy" id="649764"/>
    <lineage>
        <taxon>Bacteria</taxon>
        <taxon>Bacillati</taxon>
        <taxon>Actinomycetota</taxon>
        <taxon>Coriobacteriia</taxon>
        <taxon>Eggerthellales</taxon>
        <taxon>Eggerthellaceae</taxon>
        <taxon>Slackia</taxon>
    </lineage>
</organism>
<keyword evidence="8 10" id="KW-0520">NAD</keyword>
<accession>D0WFK1</accession>
<dbReference type="GO" id="GO:0009435">
    <property type="term" value="P:NAD+ biosynthetic process"/>
    <property type="evidence" value="ECO:0007669"/>
    <property type="project" value="UniProtKB-UniRule"/>
</dbReference>
<dbReference type="RefSeq" id="WP_006361844.1">
    <property type="nucleotide sequence ID" value="NZ_GG700630.1"/>
</dbReference>
<keyword evidence="4 10" id="KW-0808">Transferase</keyword>
<comment type="catalytic activity">
    <reaction evidence="9 10">
        <text>nicotinate beta-D-ribonucleotide + ATP + H(+) = deamido-NAD(+) + diphosphate</text>
        <dbReference type="Rhea" id="RHEA:22860"/>
        <dbReference type="ChEBI" id="CHEBI:15378"/>
        <dbReference type="ChEBI" id="CHEBI:30616"/>
        <dbReference type="ChEBI" id="CHEBI:33019"/>
        <dbReference type="ChEBI" id="CHEBI:57502"/>
        <dbReference type="ChEBI" id="CHEBI:58437"/>
        <dbReference type="EC" id="2.7.7.18"/>
    </reaction>
</comment>
<dbReference type="InterPro" id="IPR004821">
    <property type="entry name" value="Cyt_trans-like"/>
</dbReference>
<dbReference type="NCBIfam" id="TIGR00482">
    <property type="entry name" value="nicotinate (nicotinamide) nucleotide adenylyltransferase"/>
    <property type="match status" value="1"/>
</dbReference>
<dbReference type="NCBIfam" id="NF000840">
    <property type="entry name" value="PRK00071.1-3"/>
    <property type="match status" value="1"/>
</dbReference>
<evidence type="ECO:0000256" key="6">
    <source>
        <dbReference type="ARBA" id="ARBA00022741"/>
    </source>
</evidence>
<name>D0WFK1_SLAES</name>
<evidence type="ECO:0000256" key="3">
    <source>
        <dbReference type="ARBA" id="ARBA00022642"/>
    </source>
</evidence>
<evidence type="ECO:0000256" key="1">
    <source>
        <dbReference type="ARBA" id="ARBA00002324"/>
    </source>
</evidence>
<dbReference type="PANTHER" id="PTHR39321">
    <property type="entry name" value="NICOTINATE-NUCLEOTIDE ADENYLYLTRANSFERASE-RELATED"/>
    <property type="match status" value="1"/>
</dbReference>
<dbReference type="InterPro" id="IPR005248">
    <property type="entry name" value="NadD/NMNAT"/>
</dbReference>
<reference evidence="12" key="1">
    <citation type="submission" date="2009-10" db="EMBL/GenBank/DDBJ databases">
        <authorList>
            <person name="Weinstock G."/>
            <person name="Sodergren E."/>
            <person name="Clifton S."/>
            <person name="Fulton L."/>
            <person name="Fulton B."/>
            <person name="Courtney L."/>
            <person name="Fronick C."/>
            <person name="Harrison M."/>
            <person name="Strong C."/>
            <person name="Farmer C."/>
            <person name="Delahaunty K."/>
            <person name="Markovic C."/>
            <person name="Hall O."/>
            <person name="Minx P."/>
            <person name="Tomlinson C."/>
            <person name="Mitreva M."/>
            <person name="Nelson J."/>
            <person name="Hou S."/>
            <person name="Wollam A."/>
            <person name="Pepin K.H."/>
            <person name="Johnson M."/>
            <person name="Bhonagiri V."/>
            <person name="Nash W.E."/>
            <person name="Warren W."/>
            <person name="Chinwalla A."/>
            <person name="Mardis E.R."/>
            <person name="Wilson R.K."/>
        </authorList>
    </citation>
    <scope>NUCLEOTIDE SEQUENCE [LARGE SCALE GENOMIC DNA]</scope>
    <source>
        <strain evidence="12">ATCC 700122</strain>
    </source>
</reference>
<proteinExistence type="inferred from homology"/>
<dbReference type="GO" id="GO:0004515">
    <property type="term" value="F:nicotinate-nucleotide adenylyltransferase activity"/>
    <property type="evidence" value="ECO:0007669"/>
    <property type="project" value="UniProtKB-UniRule"/>
</dbReference>
<gene>
    <name evidence="10 12" type="primary">nadD</name>
    <name evidence="12" type="ORF">HMPREF0762_00600</name>
</gene>
<evidence type="ECO:0000256" key="5">
    <source>
        <dbReference type="ARBA" id="ARBA00022695"/>
    </source>
</evidence>
<evidence type="ECO:0000313" key="12">
    <source>
        <dbReference type="EMBL" id="EEZ61264.1"/>
    </source>
</evidence>
<dbReference type="SUPFAM" id="SSF52374">
    <property type="entry name" value="Nucleotidylyl transferase"/>
    <property type="match status" value="1"/>
</dbReference>
<sequence>MMNAGLSAYASRPGDPVRVSPRFDRLGFGDPDVSFRLGIMGGTFDPIHVGHLACAEQVADRFGLDGVVFMPTGDPWMKHGSPVTAAEFRYEMVRLAIEGNARFDASRIEIDRPGRTYTVDTLRELRAHFPENVELFFVSGADALFRILEWRHADELGRLAHLVGVTRPGFEVTDSRRRYMRTHAGIFRVSEVEVTALSISSTDLRRMVSEGRSVRYLVPREVFDFIRDRGLYRTVSQ</sequence>
<dbReference type="GeneID" id="85007213"/>
<dbReference type="STRING" id="649764.HMPREF0762_00600"/>
<dbReference type="HAMAP" id="MF_00244">
    <property type="entry name" value="NaMN_adenylyltr"/>
    <property type="match status" value="1"/>
</dbReference>
<comment type="function">
    <text evidence="1 10">Catalyzes the reversible adenylation of nicotinate mononucleotide (NaMN) to nicotinic acid adenine dinucleotide (NaAD).</text>
</comment>
<evidence type="ECO:0000256" key="7">
    <source>
        <dbReference type="ARBA" id="ARBA00022840"/>
    </source>
</evidence>
<evidence type="ECO:0000256" key="9">
    <source>
        <dbReference type="ARBA" id="ARBA00048721"/>
    </source>
</evidence>
<keyword evidence="6 10" id="KW-0547">Nucleotide-binding</keyword>
<dbReference type="NCBIfam" id="TIGR00125">
    <property type="entry name" value="cyt_tran_rel"/>
    <property type="match status" value="1"/>
</dbReference>
<dbReference type="GO" id="GO:0005524">
    <property type="term" value="F:ATP binding"/>
    <property type="evidence" value="ECO:0007669"/>
    <property type="project" value="UniProtKB-KW"/>
</dbReference>
<keyword evidence="13" id="KW-1185">Reference proteome</keyword>
<dbReference type="Pfam" id="PF01467">
    <property type="entry name" value="CTP_transf_like"/>
    <property type="match status" value="1"/>
</dbReference>
<dbReference type="Gene3D" id="3.40.50.620">
    <property type="entry name" value="HUPs"/>
    <property type="match status" value="1"/>
</dbReference>
<evidence type="ECO:0000256" key="10">
    <source>
        <dbReference type="HAMAP-Rule" id="MF_00244"/>
    </source>
</evidence>
<comment type="pathway">
    <text evidence="2 10">Cofactor biosynthesis; NAD(+) biosynthesis; deamido-NAD(+) from nicotinate D-ribonucleotide: step 1/1.</text>
</comment>
<dbReference type="EMBL" id="ACUX02000006">
    <property type="protein sequence ID" value="EEZ61264.1"/>
    <property type="molecule type" value="Genomic_DNA"/>
</dbReference>
<evidence type="ECO:0000256" key="8">
    <source>
        <dbReference type="ARBA" id="ARBA00023027"/>
    </source>
</evidence>
<keyword evidence="3 10" id="KW-0662">Pyridine nucleotide biosynthesis</keyword>
<keyword evidence="5 10" id="KW-0548">Nucleotidyltransferase</keyword>
<comment type="similarity">
    <text evidence="10">Belongs to the NadD family.</text>
</comment>